<protein>
    <submittedName>
        <fullName evidence="1">Uncharacterized protein</fullName>
    </submittedName>
</protein>
<accession>A0A392WBT9</accession>
<organism evidence="1 2">
    <name type="scientific">Trifolium medium</name>
    <dbReference type="NCBI Taxonomy" id="97028"/>
    <lineage>
        <taxon>Eukaryota</taxon>
        <taxon>Viridiplantae</taxon>
        <taxon>Streptophyta</taxon>
        <taxon>Embryophyta</taxon>
        <taxon>Tracheophyta</taxon>
        <taxon>Spermatophyta</taxon>
        <taxon>Magnoliopsida</taxon>
        <taxon>eudicotyledons</taxon>
        <taxon>Gunneridae</taxon>
        <taxon>Pentapetalae</taxon>
        <taxon>rosids</taxon>
        <taxon>fabids</taxon>
        <taxon>Fabales</taxon>
        <taxon>Fabaceae</taxon>
        <taxon>Papilionoideae</taxon>
        <taxon>50 kb inversion clade</taxon>
        <taxon>NPAAA clade</taxon>
        <taxon>Hologalegina</taxon>
        <taxon>IRL clade</taxon>
        <taxon>Trifolieae</taxon>
        <taxon>Trifolium</taxon>
    </lineage>
</organism>
<reference evidence="1 2" key="1">
    <citation type="journal article" date="2018" name="Front. Plant Sci.">
        <title>Red Clover (Trifolium pratense) and Zigzag Clover (T. medium) - A Picture of Genomic Similarities and Differences.</title>
        <authorList>
            <person name="Dluhosova J."/>
            <person name="Istvanek J."/>
            <person name="Nedelnik J."/>
            <person name="Repkova J."/>
        </authorList>
    </citation>
    <scope>NUCLEOTIDE SEQUENCE [LARGE SCALE GENOMIC DNA]</scope>
    <source>
        <strain evidence="2">cv. 10/8</strain>
        <tissue evidence="1">Leaf</tissue>
    </source>
</reference>
<feature type="non-terminal residue" evidence="1">
    <location>
        <position position="36"/>
    </location>
</feature>
<name>A0A392WBT9_9FABA</name>
<comment type="caution">
    <text evidence="1">The sequence shown here is derived from an EMBL/GenBank/DDBJ whole genome shotgun (WGS) entry which is preliminary data.</text>
</comment>
<evidence type="ECO:0000313" key="1">
    <source>
        <dbReference type="EMBL" id="MCI98084.1"/>
    </source>
</evidence>
<dbReference type="EMBL" id="LXQA011463489">
    <property type="protein sequence ID" value="MCI98084.1"/>
    <property type="molecule type" value="Genomic_DNA"/>
</dbReference>
<dbReference type="Proteomes" id="UP000265520">
    <property type="component" value="Unassembled WGS sequence"/>
</dbReference>
<sequence>MWYRVRVARYGEAAGRLTVGGRNGSAWWREVSKIRD</sequence>
<evidence type="ECO:0000313" key="2">
    <source>
        <dbReference type="Proteomes" id="UP000265520"/>
    </source>
</evidence>
<keyword evidence="2" id="KW-1185">Reference proteome</keyword>
<proteinExistence type="predicted"/>
<dbReference type="AlphaFoldDB" id="A0A392WBT9"/>